<dbReference type="PANTHER" id="PTHR30032:SF4">
    <property type="entry name" value="AMIDASE ENHANCER"/>
    <property type="match status" value="1"/>
</dbReference>
<sequence length="127" mass="13479">MGSFRIGWRTNAPIILTGKSALSSQFANQLRQLAPSRIIVVGGSAAVSDNVLHTLHTYAQSVNRVSGATRIDTSFALYQNASGWGSTAIVATNANYADALSVSSYAYTTKDPVFLCDSANGLTKRPH</sequence>
<dbReference type="Pfam" id="PF04122">
    <property type="entry name" value="CW_binding_2"/>
    <property type="match status" value="2"/>
</dbReference>
<comment type="caution">
    <text evidence="1">The sequence shown here is derived from an EMBL/GenBank/DDBJ whole genome shotgun (WGS) entry which is preliminary data.</text>
</comment>
<evidence type="ECO:0000313" key="1">
    <source>
        <dbReference type="EMBL" id="RHJ23242.1"/>
    </source>
</evidence>
<dbReference type="InterPro" id="IPR007253">
    <property type="entry name" value="Cell_wall-bd_2"/>
</dbReference>
<organism evidence="1 2">
    <name type="scientific">Bifidobacterium bifidum</name>
    <dbReference type="NCBI Taxonomy" id="1681"/>
    <lineage>
        <taxon>Bacteria</taxon>
        <taxon>Bacillati</taxon>
        <taxon>Actinomycetota</taxon>
        <taxon>Actinomycetes</taxon>
        <taxon>Bifidobacteriales</taxon>
        <taxon>Bifidobacteriaceae</taxon>
        <taxon>Bifidobacterium</taxon>
    </lineage>
</organism>
<dbReference type="Proteomes" id="UP000283727">
    <property type="component" value="Unassembled WGS sequence"/>
</dbReference>
<dbReference type="InterPro" id="IPR051922">
    <property type="entry name" value="Bact_Sporulation_Assoc"/>
</dbReference>
<dbReference type="Gene3D" id="3.40.50.12090">
    <property type="match status" value="1"/>
</dbReference>
<name>A0A415C464_BIFBI</name>
<dbReference type="GO" id="GO:0030288">
    <property type="term" value="C:outer membrane-bounded periplasmic space"/>
    <property type="evidence" value="ECO:0007669"/>
    <property type="project" value="TreeGrafter"/>
</dbReference>
<dbReference type="AlphaFoldDB" id="A0A415C464"/>
<accession>A0A415C464</accession>
<dbReference type="EMBL" id="QRLR01000003">
    <property type="protein sequence ID" value="RHJ23242.1"/>
    <property type="molecule type" value="Genomic_DNA"/>
</dbReference>
<reference evidence="1 2" key="1">
    <citation type="submission" date="2018-08" db="EMBL/GenBank/DDBJ databases">
        <title>A genome reference for cultivated species of the human gut microbiota.</title>
        <authorList>
            <person name="Zou Y."/>
            <person name="Xue W."/>
            <person name="Luo G."/>
        </authorList>
    </citation>
    <scope>NUCLEOTIDE SEQUENCE [LARGE SCALE GENOMIC DNA]</scope>
    <source>
        <strain evidence="1 2">AM12-10</strain>
    </source>
</reference>
<evidence type="ECO:0000313" key="2">
    <source>
        <dbReference type="Proteomes" id="UP000283727"/>
    </source>
</evidence>
<protein>
    <submittedName>
        <fullName evidence="1">Cell wall-binding repeat-containing protein</fullName>
    </submittedName>
</protein>
<dbReference type="PANTHER" id="PTHR30032">
    <property type="entry name" value="N-ACETYLMURAMOYL-L-ALANINE AMIDASE-RELATED"/>
    <property type="match status" value="1"/>
</dbReference>
<proteinExistence type="predicted"/>
<gene>
    <name evidence="1" type="ORF">DW137_05715</name>
</gene>